<reference evidence="1 2" key="1">
    <citation type="submission" date="2015-12" db="EMBL/GenBank/DDBJ databases">
        <title>Complete genome of Lacimicrobium alkaliphilum KCTC 32984.</title>
        <authorList>
            <person name="Kim S.-G."/>
            <person name="Lee Y.-J."/>
        </authorList>
    </citation>
    <scope>NUCLEOTIDE SEQUENCE [LARGE SCALE GENOMIC DNA]</scope>
    <source>
        <strain evidence="1 2">YelD216</strain>
    </source>
</reference>
<keyword evidence="2" id="KW-1185">Reference proteome</keyword>
<dbReference type="OrthoDB" id="117166at2"/>
<proteinExistence type="predicted"/>
<gene>
    <name evidence="1" type="ORF">AT746_01500</name>
</gene>
<dbReference type="Proteomes" id="UP000068447">
    <property type="component" value="Chromosome"/>
</dbReference>
<organism evidence="1 2">
    <name type="scientific">Lacimicrobium alkaliphilum</name>
    <dbReference type="NCBI Taxonomy" id="1526571"/>
    <lineage>
        <taxon>Bacteria</taxon>
        <taxon>Pseudomonadati</taxon>
        <taxon>Pseudomonadota</taxon>
        <taxon>Gammaproteobacteria</taxon>
        <taxon>Alteromonadales</taxon>
        <taxon>Alteromonadaceae</taxon>
        <taxon>Lacimicrobium</taxon>
    </lineage>
</organism>
<dbReference type="RefSeq" id="WP_062475473.1">
    <property type="nucleotide sequence ID" value="NZ_CP013650.1"/>
</dbReference>
<accession>A0A0U2PDH5</accession>
<dbReference type="AlphaFoldDB" id="A0A0U2PDH5"/>
<dbReference type="STRING" id="1526571.AT746_01500"/>
<dbReference type="KEGG" id="lal:AT746_01500"/>
<evidence type="ECO:0000313" key="1">
    <source>
        <dbReference type="EMBL" id="ALS97085.1"/>
    </source>
</evidence>
<sequence length="185" mass="20125">MLRQATVMLLCIGLMACTSTQHKTLQERRAEVQKMRTQTIAAIEKKQPDIRTKISSAPGYAVFSNANVNLIFASFSGGYGVARDNSNGRDIYMKMGEAGVGFGLGAKDFRAIFVFKSRPAFDRFIEHGWMVGAHADAAAKSSDKGGATGGEVMADDVEIYQLTESGLALQATIKGTKYWKDDELN</sequence>
<dbReference type="PROSITE" id="PS51257">
    <property type="entry name" value="PROKAR_LIPOPROTEIN"/>
    <property type="match status" value="1"/>
</dbReference>
<name>A0A0U2PDH5_9ALTE</name>
<protein>
    <submittedName>
        <fullName evidence="1">Uncharacterized protein</fullName>
    </submittedName>
</protein>
<dbReference type="EMBL" id="CP013650">
    <property type="protein sequence ID" value="ALS97085.1"/>
    <property type="molecule type" value="Genomic_DNA"/>
</dbReference>
<evidence type="ECO:0000313" key="2">
    <source>
        <dbReference type="Proteomes" id="UP000068447"/>
    </source>
</evidence>